<dbReference type="PROSITE" id="PS51257">
    <property type="entry name" value="PROKAR_LIPOPROTEIN"/>
    <property type="match status" value="1"/>
</dbReference>
<feature type="domain" description="DUF3108" evidence="1">
    <location>
        <begin position="131"/>
        <end position="173"/>
    </location>
</feature>
<dbReference type="Proteomes" id="UP000192611">
    <property type="component" value="Unassembled WGS sequence"/>
</dbReference>
<gene>
    <name evidence="2" type="ORF">B6D57_01675</name>
</gene>
<name>A0A1W9S242_9BACT</name>
<proteinExistence type="predicted"/>
<reference evidence="3" key="1">
    <citation type="submission" date="2017-03" db="EMBL/GenBank/DDBJ databases">
        <title>Novel pathways for hydrocarbon cycling and metabolic interdependencies in hydrothermal sediment communities.</title>
        <authorList>
            <person name="Dombrowski N."/>
            <person name="Seitz K."/>
            <person name="Teske A."/>
            <person name="Baker B."/>
        </authorList>
    </citation>
    <scope>NUCLEOTIDE SEQUENCE [LARGE SCALE GENOMIC DNA]</scope>
</reference>
<evidence type="ECO:0000259" key="1">
    <source>
        <dbReference type="Pfam" id="PF21347"/>
    </source>
</evidence>
<protein>
    <recommendedName>
        <fullName evidence="1">DUF3108 domain-containing protein</fullName>
    </recommendedName>
</protein>
<dbReference type="AlphaFoldDB" id="A0A1W9S242"/>
<dbReference type="InterPro" id="IPR049279">
    <property type="entry name" value="DUF3108-like"/>
</dbReference>
<evidence type="ECO:0000313" key="3">
    <source>
        <dbReference type="Proteomes" id="UP000192611"/>
    </source>
</evidence>
<organism evidence="2 3">
    <name type="scientific">Candidatus Coatesbacteria bacterium 4484_99</name>
    <dbReference type="NCBI Taxonomy" id="1970774"/>
    <lineage>
        <taxon>Bacteria</taxon>
        <taxon>Candidatus Coatesiibacteriota</taxon>
    </lineage>
</organism>
<dbReference type="Pfam" id="PF21347">
    <property type="entry name" value="DUF3108_like"/>
    <property type="match status" value="1"/>
</dbReference>
<dbReference type="Gene3D" id="2.40.360.20">
    <property type="match status" value="1"/>
</dbReference>
<dbReference type="EMBL" id="NATQ01000022">
    <property type="protein sequence ID" value="OQX90883.1"/>
    <property type="molecule type" value="Genomic_DNA"/>
</dbReference>
<comment type="caution">
    <text evidence="2">The sequence shown here is derived from an EMBL/GenBank/DDBJ whole genome shotgun (WGS) entry which is preliminary data.</text>
</comment>
<accession>A0A1W9S242</accession>
<sequence length="190" mass="21646">MMRKVYIITFMLVIGLLLVSCETEVENHAGTRDYYPNADQSEWIYKDVISENEYTYRLNGTAQHSQAGEVQVLEITYSGNTSKMYVLVTDEMAVLYYDLTSDARYELLHFPINVGDTWNWVCGTVEYSAVVQGREEVNTEAGDFADCFKVQYSCAGSPVDTMWYADGVGMVREAFGNDYDLKLKSYNFPP</sequence>
<evidence type="ECO:0000313" key="2">
    <source>
        <dbReference type="EMBL" id="OQX90883.1"/>
    </source>
</evidence>